<dbReference type="AlphaFoldDB" id="A0A1W2BTZ0"/>
<organism evidence="3 4">
    <name type="scientific">Cellulophaga tyrosinoxydans</name>
    <dbReference type="NCBI Taxonomy" id="504486"/>
    <lineage>
        <taxon>Bacteria</taxon>
        <taxon>Pseudomonadati</taxon>
        <taxon>Bacteroidota</taxon>
        <taxon>Flavobacteriia</taxon>
        <taxon>Flavobacteriales</taxon>
        <taxon>Flavobacteriaceae</taxon>
        <taxon>Cellulophaga</taxon>
    </lineage>
</organism>
<reference evidence="3 4" key="1">
    <citation type="submission" date="2017-04" db="EMBL/GenBank/DDBJ databases">
        <authorList>
            <person name="Afonso C.L."/>
            <person name="Miller P.J."/>
            <person name="Scott M.A."/>
            <person name="Spackman E."/>
            <person name="Goraichik I."/>
            <person name="Dimitrov K.M."/>
            <person name="Suarez D.L."/>
            <person name="Swayne D.E."/>
        </authorList>
    </citation>
    <scope>NUCLEOTIDE SEQUENCE [LARGE SCALE GENOMIC DNA]</scope>
    <source>
        <strain evidence="3 4">DSM 21164</strain>
    </source>
</reference>
<dbReference type="InterPro" id="IPR050769">
    <property type="entry name" value="NAT_camello-type"/>
</dbReference>
<dbReference type="GO" id="GO:0008080">
    <property type="term" value="F:N-acetyltransferase activity"/>
    <property type="evidence" value="ECO:0007669"/>
    <property type="project" value="InterPro"/>
</dbReference>
<gene>
    <name evidence="3" type="ORF">SAMN05660703_2673</name>
</gene>
<dbReference type="PANTHER" id="PTHR13947">
    <property type="entry name" value="GNAT FAMILY N-ACETYLTRANSFERASE"/>
    <property type="match status" value="1"/>
</dbReference>
<evidence type="ECO:0000256" key="1">
    <source>
        <dbReference type="ARBA" id="ARBA00022679"/>
    </source>
</evidence>
<dbReference type="Proteomes" id="UP000192360">
    <property type="component" value="Unassembled WGS sequence"/>
</dbReference>
<dbReference type="EMBL" id="FWXO01000004">
    <property type="protein sequence ID" value="SMC76062.1"/>
    <property type="molecule type" value="Genomic_DNA"/>
</dbReference>
<keyword evidence="1 3" id="KW-0808">Transferase</keyword>
<dbReference type="InterPro" id="IPR016181">
    <property type="entry name" value="Acyl_CoA_acyltransferase"/>
</dbReference>
<keyword evidence="4" id="KW-1185">Reference proteome</keyword>
<evidence type="ECO:0000259" key="2">
    <source>
        <dbReference type="PROSITE" id="PS51186"/>
    </source>
</evidence>
<dbReference type="PANTHER" id="PTHR13947:SF37">
    <property type="entry name" value="LD18367P"/>
    <property type="match status" value="1"/>
</dbReference>
<protein>
    <submittedName>
        <fullName evidence="3">Acetyltransferase (GNAT) family protein</fullName>
    </submittedName>
</protein>
<accession>A0A1W2BTZ0</accession>
<dbReference type="PROSITE" id="PS51186">
    <property type="entry name" value="GNAT"/>
    <property type="match status" value="1"/>
</dbReference>
<dbReference type="OrthoDB" id="9803233at2"/>
<dbReference type="RefSeq" id="WP_084062080.1">
    <property type="nucleotide sequence ID" value="NZ_FWXO01000004.1"/>
</dbReference>
<name>A0A1W2BTZ0_9FLAO</name>
<dbReference type="Pfam" id="PF00583">
    <property type="entry name" value="Acetyltransf_1"/>
    <property type="match status" value="1"/>
</dbReference>
<evidence type="ECO:0000313" key="3">
    <source>
        <dbReference type="EMBL" id="SMC76062.1"/>
    </source>
</evidence>
<evidence type="ECO:0000313" key="4">
    <source>
        <dbReference type="Proteomes" id="UP000192360"/>
    </source>
</evidence>
<proteinExistence type="predicted"/>
<sequence>MITVKRTNATDPNFGALVTKLDAYLKTTDGEEHDFYHQFNGIQHLDYVIILFKNNLAIACGAIKPFDTETVEIKRMYVEPGYRGEGLGSKVLSELEQWALELNYTACILETGKRQTEAVALYKKNKYIITANYGQYIGVENSICFRKKL</sequence>
<dbReference type="CDD" id="cd04301">
    <property type="entry name" value="NAT_SF"/>
    <property type="match status" value="1"/>
</dbReference>
<feature type="domain" description="N-acetyltransferase" evidence="2">
    <location>
        <begin position="2"/>
        <end position="149"/>
    </location>
</feature>
<dbReference type="SUPFAM" id="SSF55729">
    <property type="entry name" value="Acyl-CoA N-acyltransferases (Nat)"/>
    <property type="match status" value="1"/>
</dbReference>
<dbReference type="STRING" id="504486.SAMN05660703_2673"/>
<dbReference type="InterPro" id="IPR000182">
    <property type="entry name" value="GNAT_dom"/>
</dbReference>
<dbReference type="Gene3D" id="3.40.630.30">
    <property type="match status" value="1"/>
</dbReference>